<name>A0AAD7DWJ7_MYCRO</name>
<evidence type="ECO:0000256" key="2">
    <source>
        <dbReference type="SAM" id="MobiDB-lite"/>
    </source>
</evidence>
<dbReference type="Proteomes" id="UP001221757">
    <property type="component" value="Unassembled WGS sequence"/>
</dbReference>
<keyword evidence="4" id="KW-1185">Reference proteome</keyword>
<dbReference type="AlphaFoldDB" id="A0AAD7DWJ7"/>
<reference evidence="3" key="1">
    <citation type="submission" date="2023-03" db="EMBL/GenBank/DDBJ databases">
        <title>Massive genome expansion in bonnet fungi (Mycena s.s.) driven by repeated elements and novel gene families across ecological guilds.</title>
        <authorList>
            <consortium name="Lawrence Berkeley National Laboratory"/>
            <person name="Harder C.B."/>
            <person name="Miyauchi S."/>
            <person name="Viragh M."/>
            <person name="Kuo A."/>
            <person name="Thoen E."/>
            <person name="Andreopoulos B."/>
            <person name="Lu D."/>
            <person name="Skrede I."/>
            <person name="Drula E."/>
            <person name="Henrissat B."/>
            <person name="Morin E."/>
            <person name="Kohler A."/>
            <person name="Barry K."/>
            <person name="LaButti K."/>
            <person name="Morin E."/>
            <person name="Salamov A."/>
            <person name="Lipzen A."/>
            <person name="Mereny Z."/>
            <person name="Hegedus B."/>
            <person name="Baldrian P."/>
            <person name="Stursova M."/>
            <person name="Weitz H."/>
            <person name="Taylor A."/>
            <person name="Grigoriev I.V."/>
            <person name="Nagy L.G."/>
            <person name="Martin F."/>
            <person name="Kauserud H."/>
        </authorList>
    </citation>
    <scope>NUCLEOTIDE SEQUENCE</scope>
    <source>
        <strain evidence="3">CBHHK067</strain>
    </source>
</reference>
<feature type="region of interest" description="Disordered" evidence="2">
    <location>
        <begin position="118"/>
        <end position="168"/>
    </location>
</feature>
<evidence type="ECO:0000313" key="4">
    <source>
        <dbReference type="Proteomes" id="UP001221757"/>
    </source>
</evidence>
<evidence type="ECO:0000313" key="3">
    <source>
        <dbReference type="EMBL" id="KAJ7700858.1"/>
    </source>
</evidence>
<protein>
    <recommendedName>
        <fullName evidence="5">F-box domain-containing protein</fullName>
    </recommendedName>
</protein>
<accession>A0AAD7DWJ7</accession>
<sequence length="168" mass="18526">MRLRYEVVISRLQALLESAEEDRAVLQARYNDCRALLAPIRRLPSEILAGIFVSFSTISHPATYSGWMSRLAQAPLLTVFQVCARWHAVVIGTSHIVDHDRYRQRPLAHPLSCGNNDDLARGGIKPRGQLPTRCNGNNRRSSASSTCTRAPNGALGAMEGGDIHLHSE</sequence>
<evidence type="ECO:0008006" key="5">
    <source>
        <dbReference type="Google" id="ProtNLM"/>
    </source>
</evidence>
<organism evidence="3 4">
    <name type="scientific">Mycena rosella</name>
    <name type="common">Pink bonnet</name>
    <name type="synonym">Agaricus rosellus</name>
    <dbReference type="NCBI Taxonomy" id="1033263"/>
    <lineage>
        <taxon>Eukaryota</taxon>
        <taxon>Fungi</taxon>
        <taxon>Dikarya</taxon>
        <taxon>Basidiomycota</taxon>
        <taxon>Agaricomycotina</taxon>
        <taxon>Agaricomycetes</taxon>
        <taxon>Agaricomycetidae</taxon>
        <taxon>Agaricales</taxon>
        <taxon>Marasmiineae</taxon>
        <taxon>Mycenaceae</taxon>
        <taxon>Mycena</taxon>
    </lineage>
</organism>
<feature type="coiled-coil region" evidence="1">
    <location>
        <begin position="2"/>
        <end position="36"/>
    </location>
</feature>
<evidence type="ECO:0000256" key="1">
    <source>
        <dbReference type="SAM" id="Coils"/>
    </source>
</evidence>
<comment type="caution">
    <text evidence="3">The sequence shown here is derived from an EMBL/GenBank/DDBJ whole genome shotgun (WGS) entry which is preliminary data.</text>
</comment>
<gene>
    <name evidence="3" type="ORF">B0H17DRAFT_214219</name>
</gene>
<dbReference type="EMBL" id="JARKIE010000019">
    <property type="protein sequence ID" value="KAJ7700858.1"/>
    <property type="molecule type" value="Genomic_DNA"/>
</dbReference>
<feature type="compositionally biased region" description="Low complexity" evidence="2">
    <location>
        <begin position="139"/>
        <end position="150"/>
    </location>
</feature>
<keyword evidence="1" id="KW-0175">Coiled coil</keyword>
<proteinExistence type="predicted"/>